<feature type="region of interest" description="Disordered" evidence="1">
    <location>
        <begin position="3281"/>
        <end position="3302"/>
    </location>
</feature>
<protein>
    <recommendedName>
        <fullName evidence="4">LEPR-XLL domain-containing protein</fullName>
    </recommendedName>
</protein>
<evidence type="ECO:0008006" key="4">
    <source>
        <dbReference type="Google" id="ProtNLM"/>
    </source>
</evidence>
<dbReference type="NCBIfam" id="NF012209">
    <property type="entry name" value="LEPR-8K"/>
    <property type="match status" value="1"/>
</dbReference>
<dbReference type="InterPro" id="IPR047881">
    <property type="entry name" value="LktA_repeat"/>
</dbReference>
<accession>A0A0J6S2T1</accession>
<feature type="region of interest" description="Disordered" evidence="1">
    <location>
        <begin position="2182"/>
        <end position="2217"/>
    </location>
</feature>
<gene>
    <name evidence="2" type="ORF">VP06_29380</name>
</gene>
<dbReference type="InterPro" id="IPR006626">
    <property type="entry name" value="PbH1"/>
</dbReference>
<feature type="region of interest" description="Disordered" evidence="1">
    <location>
        <begin position="1014"/>
        <end position="1034"/>
    </location>
</feature>
<feature type="non-terminal residue" evidence="2">
    <location>
        <position position="5046"/>
    </location>
</feature>
<sequence length="5046" mass="486459">MAFPFTSQGFWGPLFRRRERAQAAPRAAAPRPRRASKRDIIAKLKATFHLALRRDRLIFDPLEPRVLLSTDITVNIATDATPVAAEHQLLVRLIETTAVQQAGSVQVERVQILDLNQTGTNGDPGKVLAFGDIGELRSVTINGSTDKDVITVDAASFATFATYASGATLPSFSILGAGGQDSLVLTSGPSALWTLTGADQGTMSAGQFAASFSGVESLNGASGSSATLALGSGASLSGTFGGVQDVSFDLSGALGSTDSDLTLAASTGGFSLGTTGASSPLVAFEAPTVSLGILLGAGNDTFHVASLPPSVAVSVQGGAGDDTLVVDTGTTAIAGDVDLAFSGGIGKNAANFGTAGIKATGTFAFAADATSTTVLGDSGSHALSSNVDAEMALTLGSTAVIQGTSVDVAVRSRLALNGGEGDTIPALASTLSVNATGSATVTLAGTVTATAGAASIATHVDNAVTLTSLASPQLRSVTPVLSNTSTVAVGAGGAVNGSTVALAADTAASVTVTQLGLVLPGLGTLTSAGSGTAAQVLAVAKGDAALSDVFTPAEQAATGLIKATETSVTNVTSVSVDPAARIVQAAGSPAPADPAVRIAARDRTDVATHLVATDDSPLPVVSDLLNFFALTGNATVSRNTAVTIGTSSAGTLPATGATPVIDAAGGVSLAADNRGAVTTRIGAATPGLGKDAQGIDVTVAGDGETNGSLAAPIKAGAVTNTIDDTVTVAVRGVAVSAGSVAASATNETSVAATAIQARNLLTGATRALAETARITASGTVSFLAMDATEASATAIPVDTASDVDAPSTSDASTLAIGRGSAINTAERTIAAALTGSAVTGRTGVSVQAQNSLTLTAEAAAAAVASTVGVAGSIAANIVLGSTTATIDGGTVQAAASESALTAGGTGDVRVNAIDLSAIDARTRSTASGGNQGGGTAIGGASALNIIGYRLTGIATGALADKLAGTAIDAILGTAFFSTMATQAVSARITAATVRADRTVQANASSAGTVNATVSTSVTSASPEQAEEQKAKDDLKRSALNTVLARLSLPQRKDPSAGSGVSASSRSIGGIIVQNRMARAATAEITGSTVTNGDALTVRGADVATINANVKLVASSTAESDGGLDTGKTRPADFEASASAPVAIALGQRVVLDFPTAIASSPDPVKPGTEDAVDPDAPATPPVPATLTHVVQPGDVILLQEGYPEDKGEAGAYYRYVGTAASAPINLATNDYTDATLWKKIGQKGAVFAYMGPDIPSSAATKLDLKTQAYDDLDLWRPVREAETVQSTATGSGATAAGGMVVRNEIAGGATARIVEGSTITAGSVAVDADRGATITATAEATVEAIATLKDKSDAGDDSADTAGTVSAFDRAQSSNATALAINAVIATNTVNAVATAGIDGGSVTTTGESGDVAVTAETAGSIAATVAAQVTATATGAAGTDSASSGGGATPLPTPPRTLAGAAGVQLAFNAIGYQSSNLAFDTLNAVIGTNLGTGSPSQATATITNADITATATVMAAAQSAGAITADLGNQVTATAEAANAAALAVSGLVAMNRVSGAATATIDGLSGARTVQGAGVAVSAKDQAEIAATTSVGASATATKAGDVTGATKAADQLLGEYDFTTASGTRTVHFGQKIRLGTGWTPTGAGKGEAGAVYQYMGGTPLTNVDLGDTTRDFSDFSLWKKLDESNIVPGGTTGSQPKAGRIDSLGLGLVFDRNEVSGKAQALITGAQVVATDSDVTVAAESGATITASDTSTIEGGKGFGGVAVTNTVLNGASASIAASTVDGGTGLSTGGLVSIQARNTGTIQASATGSVAGETASIGFVLAFNAVGYQQGNILFNAIDTIVGDPLIAAATKAEQPADATASITGTTLAAGGDVAVGAENTAQIGAQVGDEVTQSTAAEYEHAAKTGARGLSAAAILASNKVSGQAQAFIGAPTVAATAPATSQGSVTSAFGGVAVTAANQAGVTSSSSLVSASAVDGVVAEVAKIAEARALATYDYTTKSGTQTVLTGDRVRLAADYNAGNATTKGINGQVYVYVGRKAALDLGATDYSDTTTWLDVAEGVTVTEAPTKLSDTAGTTSDATSITTTTTDAESDTTTRVTKTRARYSSLDGYQYMRVGEAVKLAVNDTESKGIRGAIYVYRGPDNAKVTLKGADYTSADWVSGLALSAAPEIDTIAAPPATSSEATKTDGGVTPSTAPDAFDIPASTAPTPPPASKAFGGLIVMNEVTGGALARVTDASVAAKGDLAVLASDKSDIAATVLSTVTASGGQSFKSAKDPAPDEPARNSGTLIAANGIAVTNVVRGGAEASVLRSSATATDGSLTVQADNQAGVDARLRASSTTSGGENGGVSAAVTLAFNSVGYRTQNLLFNALDALIGSPTLADAFGGEVGSGAKATIVASQVSAGADIAVAANAAATINATVSNAALSSTDSLKGSGGSGFGVVLASNKVSGSATATIDNTALPVDAAQGTDIAAAGGGVRVGAVDANSIASNVQIVTSSTVTESDGGTVTTQSKLNKFLPSDFSTNPNEIQAATIQGNLVRNRRDLFPAELNALEDKLVEQIGKAKDLAGGLFDTLQGLEDKAKGLVDKLASLDATVLAALDGAIGDAIDDVVTKITAKADASVEDDTLKAALEVAKIKLQGTLDDKAEGRKEAIKGLIDATGFGLLRDEALRAGTDAQKRLGELLGQELSVESLKKEAQAQIDQIKERIAGLLAPLGLTLADFGDFDAVSAGDLTANEQTVHFGTRVRIGEDYAKPTFDLRTGASSKVTIETGNTLATMTGEIWKYVGADALSDVRLAAVDLTTETAGKADWVKIAGSDSDYKTGDIFVYMGGSPATLDLAATDFTDKLLWKRSLDSSFIPDDFELPDLGLTPEAPGAETPEGETEAPTGDPSAKNPAAATRPQSATALAIGGLVVLNSVHGDATATIANARVTSGTGAIAVTASETGTIDATADSAATVTSASSYEPTDGEEGASQTRSLALGGVIATNAVLGAASAAVTGATLTGGGGVAVTADDQAGITATNQNATSSDGNAVAVTLAFNTIGWREQNVLFRAVDTLTGDPVIANAQHLDDTPAGARATITGSAVTTGPDAALTLQATDRATIAATLNNDASSSNAALKDASALALGFALSSNLVNTKAVATIDGSPAATSVAAGGAVTVKADSKAEITAENSLSSIASLTKNSLLQDFADKILGNYTYTTSSGTQKVTFGDTVYSEDASGKEKIYVYYGPTATLDLGTATFDSAHFWRENNLREFMKFLPPGILNLGDSTEVGGSDEPAADGSGGSGQTGSKPYAVAVSGILVQNSIRSDATAALTDIMVTHAGDVTVQADQASTITATVTSTVESKLKPGDEAGKTSLALGGVIAGNAILGSASATITGSTLGDTANAGTVGTVTAAATNEAAITATVDSTVESSGTAVGVTLAANKIGVPSQNFLLDLVDALAGTDLATTIQGQSPFTARASIASTPIDATGAVTVSALSHATIASTIENSVSSIGVATTSVGVVSALNLVKLATTADITGGGTVATGGVAVTATSGSAIDADVSAPVTAVVYRLPSTSDAETGGSQAGGGSGGGSSTTTSITVGLSIARNTIVDAALSAAIDGVDSLTATNGKVTVAAQSAAAIHATASATAVAAIVSKESGNNVGFAGGGALGFNTILGGVDAHIANSTIRATGTAAEDAEGAGGSGAVDVSAKNASTIAAKIDATAASVVIGKDSASAYAIGVSLAFNMIGFYGSGLPVANGFGPGITSSLDVSARITKAKVNADRRVSVTSGSTATIDAAIAATAVAVGASSGGGDSSSGNTSLSGAGLYAGNKIVTTVTALIDGTGLADAAVASGAEGVAVKARDVSAISTKARAIAVAANVSGKSSGNGTSVAIGASISNNDIASDVTAAIRAVPTVSGAGTVSAVAERAATITAQTIAASVTAQVSGQGTGFALSGGGAVAVNTIAGSTIAEITDSAAGSASAAVGGVTVSATDTSAVEALTGALSVAAGIASKDSATGVAFGVSASANTVGSGAQVRASLLRSPVKASGAVAVTATTNRTVDATVVAAAIGVAASGSGSSTSVSLSGAGAGNTVGAATVAEIADSASLAASGVTVAASNSSAITANLGALSLAVALGQEKAVSVAIGATVAVNRIAGDVAARVANVPSVTAGAGGVSVSATNSGRIKTVAAAASMAAGVSTSATGVGVAAAGAGAANLIDSTTSALVEGGTITSGGAVGVTADSTLAIQADIVGAAASIGASGGGSGGAGALGIAIAYNQIGSWTAYDAAANRISDTPVQGNRAGVTATLRNARVDAAGALTVAATTTNTVAATIVAVAVALSGGSQNGVGVSAGGTYAQNFIGLATQATIDGDGTGATPGLRAASAAVTAADTSTITTTALSASLAVGAAGDSGVAIAIGVSIALNRIANDVEATIARVDEGLKTTGGGVALTAKSAGTIEAVAASAALSIGGGGSNGVAVSGAGAFASNVITTSTRATGRESQIDSAGDVAVAAEASAAITARIVAASLAAGVGGSNGVGVGIGVAAAENRIGTWTSTGSGQTRRDTLATGGGTVVEASLTRVKTTAAGTLSLGAQSKNTIDALVAAASVAIGGGGDTGVGVAAGGTVVVNAIAIAARAFIEGAGLQTSTIPSNAVTAGAVQISAADTSAIAATAGTASISAGLGGSSGVAVSVGFALALNTIGNTVEAAIADVTDGLSATGAVAVAARSAAAISSSTTAAAVSVGGGGSAGVSVSAGGAFAFNTLLTATTAHVDASRITGSGSLAVTADSTSGIAATVLAPVFAGGGGGSAGVGVGVGISAASNQIGDWSTSGSDRDRTDTLAAGGESSVLAKIGGSSVASTGALAVTATSNQAIKAQVVAASAAIGGGGSAGVGVAAAGVGVTNAIGVVTRAVIDGDGATGISAGSVALDASDRSSIQALAGSASLAGSGGGAAGVSVAVGFTLALNTVSGTVEAAIRNADTGVTARTGDVSVTASRAGSIEAAAAAAALTVAGGGAAGVGVSGGGAGASNVILGSVDA</sequence>
<dbReference type="OrthoDB" id="9757622at2"/>
<reference evidence="2 3" key="1">
    <citation type="submission" date="2015-03" db="EMBL/GenBank/DDBJ databases">
        <title>Genome sequencing of Methylobacterium aquaticum DSM16371 type strain.</title>
        <authorList>
            <person name="Chaudhry V."/>
            <person name="Patil P.B."/>
        </authorList>
    </citation>
    <scope>NUCLEOTIDE SEQUENCE [LARGE SCALE GENOMIC DNA]</scope>
    <source>
        <strain evidence="2 3">DSM 16371</strain>
    </source>
</reference>
<comment type="caution">
    <text evidence="2">The sequence shown here is derived from an EMBL/GenBank/DDBJ whole genome shotgun (WGS) entry which is preliminary data.</text>
</comment>
<proteinExistence type="predicted"/>
<dbReference type="SMART" id="SM00710">
    <property type="entry name" value="PbH1"/>
    <property type="match status" value="11"/>
</dbReference>
<dbReference type="Proteomes" id="UP000035929">
    <property type="component" value="Unassembled WGS sequence"/>
</dbReference>
<name>A0A0J6S2T1_9HYPH</name>
<dbReference type="NCBIfam" id="NF012206">
    <property type="entry name" value="LktA_tand_53"/>
    <property type="match status" value="8"/>
</dbReference>
<dbReference type="RefSeq" id="WP_048467334.1">
    <property type="nucleotide sequence ID" value="NZ_LABX01000281.1"/>
</dbReference>
<organism evidence="2 3">
    <name type="scientific">Methylobacterium aquaticum</name>
    <dbReference type="NCBI Taxonomy" id="270351"/>
    <lineage>
        <taxon>Bacteria</taxon>
        <taxon>Pseudomonadati</taxon>
        <taxon>Pseudomonadota</taxon>
        <taxon>Alphaproteobacteria</taxon>
        <taxon>Hyphomicrobiales</taxon>
        <taxon>Methylobacteriaceae</taxon>
        <taxon>Methylobacterium</taxon>
    </lineage>
</organism>
<dbReference type="EMBL" id="LABX01000281">
    <property type="protein sequence ID" value="KMO27897.1"/>
    <property type="molecule type" value="Genomic_DNA"/>
</dbReference>
<feature type="compositionally biased region" description="Low complexity" evidence="1">
    <location>
        <begin position="2078"/>
        <end position="2100"/>
    </location>
</feature>
<feature type="compositionally biased region" description="Low complexity" evidence="1">
    <location>
        <begin position="2881"/>
        <end position="2899"/>
    </location>
</feature>
<evidence type="ECO:0000256" key="1">
    <source>
        <dbReference type="SAM" id="MobiDB-lite"/>
    </source>
</evidence>
<dbReference type="InterPro" id="IPR053786">
    <property type="entry name" value="LEPRxLL_CS"/>
</dbReference>
<feature type="region of interest" description="Disordered" evidence="1">
    <location>
        <begin position="2077"/>
        <end position="2100"/>
    </location>
</feature>
<evidence type="ECO:0000313" key="3">
    <source>
        <dbReference type="Proteomes" id="UP000035929"/>
    </source>
</evidence>
<evidence type="ECO:0000313" key="2">
    <source>
        <dbReference type="EMBL" id="KMO27897.1"/>
    </source>
</evidence>
<feature type="region of interest" description="Disordered" evidence="1">
    <location>
        <begin position="2874"/>
        <end position="2911"/>
    </location>
</feature>